<accession>A0A8J5XCS8</accession>
<dbReference type="AlphaFoldDB" id="A0A8J5XCS8"/>
<name>A0A8J5XCS8_DIALT</name>
<keyword evidence="2" id="KW-1133">Transmembrane helix</keyword>
<feature type="region of interest" description="Disordered" evidence="1">
    <location>
        <begin position="37"/>
        <end position="61"/>
    </location>
</feature>
<dbReference type="InterPro" id="IPR011576">
    <property type="entry name" value="Pyridox_Oxase_N"/>
</dbReference>
<dbReference type="Proteomes" id="UP000751190">
    <property type="component" value="Unassembled WGS sequence"/>
</dbReference>
<gene>
    <name evidence="4" type="ORF">KFE25_002436</name>
</gene>
<feature type="domain" description="Pyridoxamine 5'-phosphate oxidase N-terminal" evidence="3">
    <location>
        <begin position="110"/>
        <end position="213"/>
    </location>
</feature>
<evidence type="ECO:0000256" key="2">
    <source>
        <dbReference type="SAM" id="Phobius"/>
    </source>
</evidence>
<keyword evidence="5" id="KW-1185">Reference proteome</keyword>
<sequence length="260" mass="27732">MTSAEIAARRLDLGSVALGVAVGVAASVCTMFALRQQSDRPEHARAPPRSAPSTSSRAAGVCNSPAISRGASAREAVHAASLAQAYPRGGPLPTPIDMASLMNVVLRPPLDERVARMLESTSLCYLSTFSLDSAGEPSPHLSLMRFTYVRGEEVVLISTQRRTKKYEQMCNSPAVAVLVHDFPEDGRGEADARRGSGSLSITLNGTAVIEEGPVAERHRQLHLVANPGYEQFILGDEIAMIAIFVEKARLCNPLQPSLSA</sequence>
<keyword evidence="2" id="KW-0472">Membrane</keyword>
<organism evidence="4 5">
    <name type="scientific">Diacronema lutheri</name>
    <name type="common">Unicellular marine alga</name>
    <name type="synonym">Monochrysis lutheri</name>
    <dbReference type="NCBI Taxonomy" id="2081491"/>
    <lineage>
        <taxon>Eukaryota</taxon>
        <taxon>Haptista</taxon>
        <taxon>Haptophyta</taxon>
        <taxon>Pavlovophyceae</taxon>
        <taxon>Pavlovales</taxon>
        <taxon>Pavlovaceae</taxon>
        <taxon>Diacronema</taxon>
    </lineage>
</organism>
<dbReference type="InterPro" id="IPR052841">
    <property type="entry name" value="PMP_oxidase-like"/>
</dbReference>
<dbReference type="InterPro" id="IPR012349">
    <property type="entry name" value="Split_barrel_FMN-bd"/>
</dbReference>
<dbReference type="OMA" id="GYEQFIL"/>
<dbReference type="Pfam" id="PF01243">
    <property type="entry name" value="PNPOx_N"/>
    <property type="match status" value="1"/>
</dbReference>
<feature type="compositionally biased region" description="Low complexity" evidence="1">
    <location>
        <begin position="47"/>
        <end position="59"/>
    </location>
</feature>
<feature type="transmembrane region" description="Helical" evidence="2">
    <location>
        <begin position="13"/>
        <end position="34"/>
    </location>
</feature>
<comment type="caution">
    <text evidence="4">The sequence shown here is derived from an EMBL/GenBank/DDBJ whole genome shotgun (WGS) entry which is preliminary data.</text>
</comment>
<dbReference type="PANTHER" id="PTHR28040:SF1">
    <property type="entry name" value="PYRIDOXAMINE 5'-PHOSPHATE OXIDASE YLR456W HOMOLOG-RELATED"/>
    <property type="match status" value="1"/>
</dbReference>
<dbReference type="SUPFAM" id="SSF50475">
    <property type="entry name" value="FMN-binding split barrel"/>
    <property type="match status" value="1"/>
</dbReference>
<dbReference type="Gene3D" id="2.30.110.10">
    <property type="entry name" value="Electron Transport, Fmn-binding Protein, Chain A"/>
    <property type="match status" value="1"/>
</dbReference>
<proteinExistence type="predicted"/>
<keyword evidence="2" id="KW-0812">Transmembrane</keyword>
<dbReference type="OrthoDB" id="5300823at2759"/>
<evidence type="ECO:0000256" key="1">
    <source>
        <dbReference type="SAM" id="MobiDB-lite"/>
    </source>
</evidence>
<dbReference type="PANTHER" id="PTHR28040">
    <property type="entry name" value="PYRIDOXAMINE 5'-PHOSPHATE OXIDASE YLR456W HOMOLOG-RELATED"/>
    <property type="match status" value="1"/>
</dbReference>
<reference evidence="4" key="1">
    <citation type="submission" date="2021-05" db="EMBL/GenBank/DDBJ databases">
        <title>The genome of the haptophyte Pavlova lutheri (Diacronema luteri, Pavlovales) - a model for lipid biosynthesis in eukaryotic algae.</title>
        <authorList>
            <person name="Hulatt C.J."/>
            <person name="Posewitz M.C."/>
        </authorList>
    </citation>
    <scope>NUCLEOTIDE SEQUENCE</scope>
    <source>
        <strain evidence="4">NIVA-4/92</strain>
    </source>
</reference>
<evidence type="ECO:0000313" key="5">
    <source>
        <dbReference type="Proteomes" id="UP000751190"/>
    </source>
</evidence>
<dbReference type="EMBL" id="JAGTXO010000027">
    <property type="protein sequence ID" value="KAG8461247.1"/>
    <property type="molecule type" value="Genomic_DNA"/>
</dbReference>
<evidence type="ECO:0000313" key="4">
    <source>
        <dbReference type="EMBL" id="KAG8461247.1"/>
    </source>
</evidence>
<dbReference type="GO" id="GO:0005737">
    <property type="term" value="C:cytoplasm"/>
    <property type="evidence" value="ECO:0007669"/>
    <property type="project" value="TreeGrafter"/>
</dbReference>
<evidence type="ECO:0000259" key="3">
    <source>
        <dbReference type="Pfam" id="PF01243"/>
    </source>
</evidence>
<protein>
    <recommendedName>
        <fullName evidence="3">Pyridoxamine 5'-phosphate oxidase N-terminal domain-containing protein</fullName>
    </recommendedName>
</protein>
<dbReference type="GO" id="GO:0005634">
    <property type="term" value="C:nucleus"/>
    <property type="evidence" value="ECO:0007669"/>
    <property type="project" value="TreeGrafter"/>
</dbReference>